<comment type="caution">
    <text evidence="1">The sequence shown here is derived from an EMBL/GenBank/DDBJ whole genome shotgun (WGS) entry which is preliminary data.</text>
</comment>
<proteinExistence type="predicted"/>
<evidence type="ECO:0000313" key="2">
    <source>
        <dbReference type="Proteomes" id="UP000542776"/>
    </source>
</evidence>
<evidence type="ECO:0000313" key="1">
    <source>
        <dbReference type="EMBL" id="MBB3999888.1"/>
    </source>
</evidence>
<accession>A0A7W6H799</accession>
<dbReference type="EMBL" id="JACIEK010000013">
    <property type="protein sequence ID" value="MBB3999888.1"/>
    <property type="molecule type" value="Genomic_DNA"/>
</dbReference>
<dbReference type="AlphaFoldDB" id="A0A7W6H799"/>
<reference evidence="1 2" key="1">
    <citation type="submission" date="2020-08" db="EMBL/GenBank/DDBJ databases">
        <title>Genomic Encyclopedia of Type Strains, Phase IV (KMG-IV): sequencing the most valuable type-strain genomes for metagenomic binning, comparative biology and taxonomic classification.</title>
        <authorList>
            <person name="Goeker M."/>
        </authorList>
    </citation>
    <scope>NUCLEOTIDE SEQUENCE [LARGE SCALE GENOMIC DNA]</scope>
    <source>
        <strain evidence="1 2">DSM 102238</strain>
    </source>
</reference>
<dbReference type="Proteomes" id="UP000542776">
    <property type="component" value="Unassembled WGS sequence"/>
</dbReference>
<gene>
    <name evidence="1" type="ORF">GGR04_003760</name>
</gene>
<name>A0A7W6H799_9HYPH</name>
<organism evidence="1 2">
    <name type="scientific">Aureimonas pseudogalii</name>
    <dbReference type="NCBI Taxonomy" id="1744844"/>
    <lineage>
        <taxon>Bacteria</taxon>
        <taxon>Pseudomonadati</taxon>
        <taxon>Pseudomonadota</taxon>
        <taxon>Alphaproteobacteria</taxon>
        <taxon>Hyphomicrobiales</taxon>
        <taxon>Aurantimonadaceae</taxon>
        <taxon>Aureimonas</taxon>
    </lineage>
</organism>
<keyword evidence="2" id="KW-1185">Reference proteome</keyword>
<sequence>MDKWSDPTVREDFRVVFSAEIEPRLRKHGITIHPDYVDDFELSVARAFRDGEIKRVSIAFEGDHSPDPASMRFPPMDETFPGGVPGNSMKDDALRIAEQFDACATAAQMRPQRESDGAGRWVIWQRILDMTIFARSRPTTSATGLHTSEKPIFLRERSGTFICLHCAPILGWLVEQRTLRTNAATGIRVRVPKTSVLCSRSLSDDDAALILKNALEPQSSRLGDKHVAARAVRNSSIEMSGLASSSLRISPARPPV</sequence>
<protein>
    <submittedName>
        <fullName evidence="1">Uncharacterized protein</fullName>
    </submittedName>
</protein>